<name>A0ABQ9I4H6_9NEOP</name>
<keyword evidence="2" id="KW-1185">Reference proteome</keyword>
<reference evidence="1 2" key="1">
    <citation type="submission" date="2023-02" db="EMBL/GenBank/DDBJ databases">
        <title>LHISI_Scaffold_Assembly.</title>
        <authorList>
            <person name="Stuart O.P."/>
            <person name="Cleave R."/>
            <person name="Magrath M.J.L."/>
            <person name="Mikheyev A.S."/>
        </authorList>
    </citation>
    <scope>NUCLEOTIDE SEQUENCE [LARGE SCALE GENOMIC DNA]</scope>
    <source>
        <strain evidence="1">Daus_M_001</strain>
        <tissue evidence="1">Leg muscle</tissue>
    </source>
</reference>
<proteinExistence type="predicted"/>
<dbReference type="EMBL" id="JARBHB010000003">
    <property type="protein sequence ID" value="KAJ8891175.1"/>
    <property type="molecule type" value="Genomic_DNA"/>
</dbReference>
<organism evidence="1 2">
    <name type="scientific">Dryococelus australis</name>
    <dbReference type="NCBI Taxonomy" id="614101"/>
    <lineage>
        <taxon>Eukaryota</taxon>
        <taxon>Metazoa</taxon>
        <taxon>Ecdysozoa</taxon>
        <taxon>Arthropoda</taxon>
        <taxon>Hexapoda</taxon>
        <taxon>Insecta</taxon>
        <taxon>Pterygota</taxon>
        <taxon>Neoptera</taxon>
        <taxon>Polyneoptera</taxon>
        <taxon>Phasmatodea</taxon>
        <taxon>Verophasmatodea</taxon>
        <taxon>Anareolatae</taxon>
        <taxon>Phasmatidae</taxon>
        <taxon>Eurycanthinae</taxon>
        <taxon>Dryococelus</taxon>
    </lineage>
</organism>
<gene>
    <name evidence="1" type="ORF">PR048_010690</name>
</gene>
<sequence>MEGSSRDSTNCISCLIRTISQKKKRPSISRCCHGQLFELDSDIPRKQCESKQRYKGFRGTFFSAMEIPEKYSHR</sequence>
<accession>A0ABQ9I4H6</accession>
<protein>
    <submittedName>
        <fullName evidence="1">Uncharacterized protein</fullName>
    </submittedName>
</protein>
<evidence type="ECO:0000313" key="2">
    <source>
        <dbReference type="Proteomes" id="UP001159363"/>
    </source>
</evidence>
<dbReference type="Proteomes" id="UP001159363">
    <property type="component" value="Chromosome 3"/>
</dbReference>
<evidence type="ECO:0000313" key="1">
    <source>
        <dbReference type="EMBL" id="KAJ8891175.1"/>
    </source>
</evidence>
<comment type="caution">
    <text evidence="1">The sequence shown here is derived from an EMBL/GenBank/DDBJ whole genome shotgun (WGS) entry which is preliminary data.</text>
</comment>